<dbReference type="InterPro" id="IPR001322">
    <property type="entry name" value="Lamin_tail_dom"/>
</dbReference>
<evidence type="ECO:0000256" key="1">
    <source>
        <dbReference type="SAM" id="SignalP"/>
    </source>
</evidence>
<dbReference type="PANTHER" id="PTHR42834">
    <property type="entry name" value="ENDONUCLEASE/EXONUCLEASE/PHOSPHATASE FAMILY PROTEIN (AFU_ORTHOLOGUE AFUA_3G09210)"/>
    <property type="match status" value="1"/>
</dbReference>
<dbReference type="GO" id="GO:0003824">
    <property type="term" value="F:catalytic activity"/>
    <property type="evidence" value="ECO:0007669"/>
    <property type="project" value="InterPro"/>
</dbReference>
<dbReference type="NCBIfam" id="NF033681">
    <property type="entry name" value="ExeM_NucH_DNase"/>
    <property type="match status" value="1"/>
</dbReference>
<dbReference type="AlphaFoldDB" id="A0A0G3BQ33"/>
<dbReference type="InterPro" id="IPR005135">
    <property type="entry name" value="Endo/exonuclease/phosphatase"/>
</dbReference>
<feature type="domain" description="LTD" evidence="2">
    <location>
        <begin position="19"/>
        <end position="152"/>
    </location>
</feature>
<gene>
    <name evidence="3" type="ORF">AAW51_4843</name>
</gene>
<dbReference type="PROSITE" id="PS51841">
    <property type="entry name" value="LTD"/>
    <property type="match status" value="1"/>
</dbReference>
<dbReference type="OrthoDB" id="9800417at2"/>
<dbReference type="InterPro" id="IPR047971">
    <property type="entry name" value="ExeM-like"/>
</dbReference>
<dbReference type="Gene3D" id="3.60.10.10">
    <property type="entry name" value="Endonuclease/exonuclease/phosphatase"/>
    <property type="match status" value="1"/>
</dbReference>
<dbReference type="InterPro" id="IPR036415">
    <property type="entry name" value="Lamin_tail_dom_sf"/>
</dbReference>
<evidence type="ECO:0000313" key="4">
    <source>
        <dbReference type="Proteomes" id="UP000035352"/>
    </source>
</evidence>
<dbReference type="Proteomes" id="UP000035352">
    <property type="component" value="Chromosome"/>
</dbReference>
<feature type="signal peptide" evidence="1">
    <location>
        <begin position="1"/>
        <end position="25"/>
    </location>
</feature>
<dbReference type="Pfam" id="PF00932">
    <property type="entry name" value="LTD"/>
    <property type="match status" value="1"/>
</dbReference>
<keyword evidence="4" id="KW-1185">Reference proteome</keyword>
<evidence type="ECO:0000259" key="2">
    <source>
        <dbReference type="PROSITE" id="PS51841"/>
    </source>
</evidence>
<dbReference type="SUPFAM" id="SSF74853">
    <property type="entry name" value="Lamin A/C globular tail domain"/>
    <property type="match status" value="1"/>
</dbReference>
<dbReference type="STRING" id="413882.AAW51_4843"/>
<dbReference type="EMBL" id="CP011371">
    <property type="protein sequence ID" value="AKJ31534.1"/>
    <property type="molecule type" value="Genomic_DNA"/>
</dbReference>
<protein>
    <submittedName>
        <fullName evidence="3">Alkaline phosphatase</fullName>
    </submittedName>
</protein>
<dbReference type="CDD" id="cd04486">
    <property type="entry name" value="YhcR_OBF_like"/>
    <property type="match status" value="1"/>
</dbReference>
<dbReference type="PANTHER" id="PTHR42834:SF1">
    <property type="entry name" value="ENDONUCLEASE_EXONUCLEASE_PHOSPHATASE FAMILY PROTEIN (AFU_ORTHOLOGUE AFUA_3G09210)"/>
    <property type="match status" value="1"/>
</dbReference>
<keyword evidence="1" id="KW-0732">Signal</keyword>
<dbReference type="PATRIC" id="fig|413882.6.peg.5052"/>
<evidence type="ECO:0000313" key="3">
    <source>
        <dbReference type="EMBL" id="AKJ31534.1"/>
    </source>
</evidence>
<feature type="chain" id="PRO_5005184015" evidence="1">
    <location>
        <begin position="26"/>
        <end position="873"/>
    </location>
</feature>
<proteinExistence type="predicted"/>
<dbReference type="SUPFAM" id="SSF56219">
    <property type="entry name" value="DNase I-like"/>
    <property type="match status" value="1"/>
</dbReference>
<name>A0A0G3BQ33_9BURK</name>
<dbReference type="InterPro" id="IPR036691">
    <property type="entry name" value="Endo/exonu/phosph_ase_sf"/>
</dbReference>
<dbReference type="Pfam" id="PF03372">
    <property type="entry name" value="Exo_endo_phos"/>
    <property type="match status" value="1"/>
</dbReference>
<sequence length="873" mass="90480">MQMLEVRPMAAALALACLALPAARADVVISQVYGGGGNAGATLTHDFVELFNSGTAPASLRGWSLQYASSTGTQWGNSVALPDVSLQPGQYFLVQLAQGSGGTQALPAPDLEAGLALSASAGKLALVRNTTALSGACPNGGASVADFVGFGSADCAEGRATAALSSTTAALRGADGCTDAGDNSADFSVAVPTPRNTRAPVKTCGSAVNQPIAVNCPALSVRTGAGGSVSVSASDPDSIVNAIRLESGARAGIALVDVSPATGDGGTAGAVLEVARSVPAGAYAVQLRFGNNEAQTASCTVNVQIGRSAVTPIPQIQGTGDASPLLGQRVTTAGVVTAVFPGLKGFYLQDERGDGDGRSSDGVFVYVPAGASVSPGQRVQLSAEVDEFHTVTQLKNVTDLTVLGRGRTPVPTPVQLPEKVDGELEQHEGMLVSLAVPMTVSQNYFLGRYGQLTLSAQGRLEKATNRFRPGSAAARRVDEANARRRLLLDDGSAAQNPTPMPYLGRDQTVRAGDRLHRLTGVIDHGPATADAAGPRDYKLHPTQPPVIERVNDRTAAPPAVGGKLRVASFNVLNYFVTVDQPGAACLPSGTRSDCRGADSALEFTRQRDKILAALTALDADVVGLIEMQRDQGAALQDLVDGLNARLGAGTYAVVPDPAEGVGTDAIRVAMIYKPVKVSRVGAALSDPHPVHNRPPLAQAFVTPQGQTFSVVVNHFKSKGCGGASGPDADAGDGQGCFNARRVGQAQQLLRFIDSVKAQARDEDVLVLGDLNAYGREDPIETLRQGGLVDQIARFNSLGYSYVFDGEAGYLDHALATASLSAQVSRAVEWHINADEPVVIDYNTEFKPQDLYAPTPYRSSDHDPVLLGLELGGR</sequence>
<reference evidence="3 4" key="1">
    <citation type="submission" date="2015-05" db="EMBL/GenBank/DDBJ databases">
        <authorList>
            <person name="Tang B."/>
            <person name="Yu Y."/>
        </authorList>
    </citation>
    <scope>NUCLEOTIDE SEQUENCE [LARGE SCALE GENOMIC DNA]</scope>
    <source>
        <strain evidence="3 4">DSM 7029</strain>
    </source>
</reference>
<accession>A0A0G3BQ33</accession>
<organism evidence="3 4">
    <name type="scientific">Caldimonas brevitalea</name>
    <dbReference type="NCBI Taxonomy" id="413882"/>
    <lineage>
        <taxon>Bacteria</taxon>
        <taxon>Pseudomonadati</taxon>
        <taxon>Pseudomonadota</taxon>
        <taxon>Betaproteobacteria</taxon>
        <taxon>Burkholderiales</taxon>
        <taxon>Sphaerotilaceae</taxon>
        <taxon>Caldimonas</taxon>
    </lineage>
</organism>
<dbReference type="CDD" id="cd10283">
    <property type="entry name" value="MnuA_DNase1-like"/>
    <property type="match status" value="1"/>
</dbReference>
<dbReference type="KEGG" id="pbh:AAW51_4843"/>